<reference evidence="1 2" key="1">
    <citation type="journal article" date="2022" name="Res Sq">
        <title>Evolution of multicellular longitudinally dividing oral cavity symbionts (Neisseriaceae).</title>
        <authorList>
            <person name="Nyongesa S."/>
            <person name="Weber P."/>
            <person name="Bernet E."/>
            <person name="Pullido F."/>
            <person name="Nieckarz M."/>
            <person name="Delaby M."/>
            <person name="Nieves C."/>
            <person name="Viehboeck T."/>
            <person name="Krause N."/>
            <person name="Rivera-Millot A."/>
            <person name="Nakamura A."/>
            <person name="Vischer N."/>
            <person name="VanNieuwenhze M."/>
            <person name="Brun Y."/>
            <person name="Cava F."/>
            <person name="Bulgheresi S."/>
            <person name="Veyrier F."/>
        </authorList>
    </citation>
    <scope>NUCLEOTIDE SEQUENCE [LARGE SCALE GENOMIC DNA]</scope>
    <source>
        <strain evidence="1 2">SN4</strain>
    </source>
</reference>
<name>A0ABY4E4H0_9NEIS</name>
<organism evidence="1 2">
    <name type="scientific">Vitreoscilla massiliensis</name>
    <dbReference type="NCBI Taxonomy" id="1689272"/>
    <lineage>
        <taxon>Bacteria</taxon>
        <taxon>Pseudomonadati</taxon>
        <taxon>Pseudomonadota</taxon>
        <taxon>Betaproteobacteria</taxon>
        <taxon>Neisseriales</taxon>
        <taxon>Neisseriaceae</taxon>
        <taxon>Vitreoscilla</taxon>
    </lineage>
</organism>
<sequence length="97" mass="11194">MVTINTNFVMGQIEHWLGTLTNGYLGSNYGIDLYEKLQKPMSEFDGDSIIRKMRQDIPLLQAISSDSLNIYFQRASFDCVKFYVQVNGMAREFEIKV</sequence>
<dbReference type="RefSeq" id="WP_058356880.1">
    <property type="nucleotide sequence ID" value="NZ_CABKVG010000010.1"/>
</dbReference>
<evidence type="ECO:0000313" key="1">
    <source>
        <dbReference type="EMBL" id="UOO89178.1"/>
    </source>
</evidence>
<accession>A0ABY4E4H0</accession>
<proteinExistence type="predicted"/>
<keyword evidence="2" id="KW-1185">Reference proteome</keyword>
<gene>
    <name evidence="1" type="ORF">LVJ82_17305</name>
</gene>
<evidence type="ECO:0000313" key="2">
    <source>
        <dbReference type="Proteomes" id="UP000832011"/>
    </source>
</evidence>
<dbReference type="Proteomes" id="UP000832011">
    <property type="component" value="Chromosome"/>
</dbReference>
<dbReference type="EMBL" id="CP091511">
    <property type="protein sequence ID" value="UOO89178.1"/>
    <property type="molecule type" value="Genomic_DNA"/>
</dbReference>
<protein>
    <submittedName>
        <fullName evidence="1">Uncharacterized protein</fullName>
    </submittedName>
</protein>